<gene>
    <name evidence="1" type="ORF">JF537_05945</name>
</gene>
<accession>A0A8I1MDB0</accession>
<evidence type="ECO:0000313" key="2">
    <source>
        <dbReference type="Proteomes" id="UP000664578"/>
    </source>
</evidence>
<name>A0A8I1MDB0_9BACI</name>
<dbReference type="RefSeq" id="WP_206782307.1">
    <property type="nucleotide sequence ID" value="NZ_CM125968.1"/>
</dbReference>
<evidence type="ECO:0000313" key="1">
    <source>
        <dbReference type="EMBL" id="MBN8251123.1"/>
    </source>
</evidence>
<dbReference type="EMBL" id="JAEMWV010000002">
    <property type="protein sequence ID" value="MBN8251123.1"/>
    <property type="molecule type" value="Genomic_DNA"/>
</dbReference>
<reference evidence="1" key="1">
    <citation type="submission" date="2020-12" db="EMBL/GenBank/DDBJ databases">
        <title>PHA producing bacteria isolated from mangrove.</title>
        <authorList>
            <person name="Zheng W."/>
            <person name="Yu S."/>
            <person name="Huang Y."/>
        </authorList>
    </citation>
    <scope>NUCLEOTIDE SEQUENCE</scope>
    <source>
        <strain evidence="1">GN22-4</strain>
    </source>
</reference>
<proteinExistence type="predicted"/>
<comment type="caution">
    <text evidence="1">The sequence shown here is derived from an EMBL/GenBank/DDBJ whole genome shotgun (WGS) entry which is preliminary data.</text>
</comment>
<organism evidence="1 2">
    <name type="scientific">Priestia flexa</name>
    <dbReference type="NCBI Taxonomy" id="86664"/>
    <lineage>
        <taxon>Bacteria</taxon>
        <taxon>Bacillati</taxon>
        <taxon>Bacillota</taxon>
        <taxon>Bacilli</taxon>
        <taxon>Bacillales</taxon>
        <taxon>Bacillaceae</taxon>
        <taxon>Priestia</taxon>
    </lineage>
</organism>
<protein>
    <submittedName>
        <fullName evidence="1">Uncharacterized protein</fullName>
    </submittedName>
</protein>
<dbReference type="Proteomes" id="UP000664578">
    <property type="component" value="Unassembled WGS sequence"/>
</dbReference>
<dbReference type="AlphaFoldDB" id="A0A8I1MDB0"/>
<sequence length="243" mass="27132">MGEHLESLCIRVPKVYDWVKREIEVARIFSSEDLSFGAFDPASPFVDMEVILTDEAGNPVDLSDENSIAEVLEVSTARGTGRREREILLPDGETVTLHEVRLSISGFYRIKFTRDEFGCDDTGAPACFLSTVLPWSTTQRFYLSAPEGTYPAVRLDHFEGQGNVQLSSAGLFQGLDLDIMLCISVQVERLVNIEVEGSYCHPRPELLETLGCGPIVHPPQCHDLFPGTHHSHYDDHGGEYEFE</sequence>